<accession>A0A0R1XAR7</accession>
<organism evidence="1 2">
    <name type="scientific">Schleiferilactobacillus harbinensis DSM 16991</name>
    <dbReference type="NCBI Taxonomy" id="1122147"/>
    <lineage>
        <taxon>Bacteria</taxon>
        <taxon>Bacillati</taxon>
        <taxon>Bacillota</taxon>
        <taxon>Bacilli</taxon>
        <taxon>Lactobacillales</taxon>
        <taxon>Lactobacillaceae</taxon>
        <taxon>Schleiferilactobacillus</taxon>
    </lineage>
</organism>
<sequence length="501" mass="55058">MSIIAVVMSKPLKDLLLASNLGLNKNHPLAGWNVLTILYHDGSSSGVPITLDFLTRRYNESYLDTENDEAPISDNILKTVLDVLSQQARLIEASARKIRARSKNGLYTTRTSYVYRITSSGIEYVKMMQRVLDAESTITANTNRIQEYCVLVVKLSQNPDTTGDTALFNDFQNMISAYDDVMNGMHKLDDDLDELANDIAFNHGSAEAKHLQGMLNGKAIPAFKMMLMQGARIQALAHDPAFAGDVARSQQGTDDLDAANAVRDQDKLLTRFTRTRDYVRRQLAKLALSVDPSTSAIDSSLDSIYLVFHTILGAIKLLSEEYEHIQGQTVDVKALTAQIDGLLTHYQTLQVYTNLPRHLPADREIEDPEDLLDASTMGPVAYTATSSPRSIATAADNPVVAQDTYPAADDQAALAEFQRLVMRSTTHAVVDHDLNFTTSTARDEVVRLYAATGYTSYASFAPFGRPVQAARALPDTGPIRLHCAGEQFSVVLPSGFTIDFG</sequence>
<name>A0A0R1XAR7_9LACO</name>
<evidence type="ECO:0000313" key="1">
    <source>
        <dbReference type="EMBL" id="KRM27182.1"/>
    </source>
</evidence>
<dbReference type="eggNOG" id="ENOG50309IA">
    <property type="taxonomic scope" value="Bacteria"/>
</dbReference>
<reference evidence="1 2" key="1">
    <citation type="journal article" date="2015" name="Genome Announc.">
        <title>Expanding the biotechnology potential of lactobacilli through comparative genomics of 213 strains and associated genera.</title>
        <authorList>
            <person name="Sun Z."/>
            <person name="Harris H.M."/>
            <person name="McCann A."/>
            <person name="Guo C."/>
            <person name="Argimon S."/>
            <person name="Zhang W."/>
            <person name="Yang X."/>
            <person name="Jeffery I.B."/>
            <person name="Cooney J.C."/>
            <person name="Kagawa T.F."/>
            <person name="Liu W."/>
            <person name="Song Y."/>
            <person name="Salvetti E."/>
            <person name="Wrobel A."/>
            <person name="Rasinkangas P."/>
            <person name="Parkhill J."/>
            <person name="Rea M.C."/>
            <person name="O'Sullivan O."/>
            <person name="Ritari J."/>
            <person name="Douillard F.P."/>
            <person name="Paul Ross R."/>
            <person name="Yang R."/>
            <person name="Briner A.E."/>
            <person name="Felis G.E."/>
            <person name="de Vos W.M."/>
            <person name="Barrangou R."/>
            <person name="Klaenhammer T.R."/>
            <person name="Caufield P.W."/>
            <person name="Cui Y."/>
            <person name="Zhang H."/>
            <person name="O'Toole P.W."/>
        </authorList>
    </citation>
    <scope>NUCLEOTIDE SEQUENCE [LARGE SCALE GENOMIC DNA]</scope>
    <source>
        <strain evidence="1 2">DSM 16991</strain>
    </source>
</reference>
<dbReference type="EMBL" id="AZFW01000054">
    <property type="protein sequence ID" value="KRM27182.1"/>
    <property type="molecule type" value="Genomic_DNA"/>
</dbReference>
<dbReference type="AlphaFoldDB" id="A0A0R1XAR7"/>
<proteinExistence type="predicted"/>
<comment type="caution">
    <text evidence="1">The sequence shown here is derived from an EMBL/GenBank/DDBJ whole genome shotgun (WGS) entry which is preliminary data.</text>
</comment>
<dbReference type="Proteomes" id="UP000050949">
    <property type="component" value="Unassembled WGS sequence"/>
</dbReference>
<evidence type="ECO:0000313" key="2">
    <source>
        <dbReference type="Proteomes" id="UP000050949"/>
    </source>
</evidence>
<gene>
    <name evidence="1" type="ORF">FC91_GL002741</name>
</gene>
<dbReference type="PATRIC" id="fig|1122147.4.peg.2824"/>
<protein>
    <submittedName>
        <fullName evidence="1">Uncharacterized protein</fullName>
    </submittedName>
</protein>